<accession>A0A1G9JCX8</accession>
<dbReference type="RefSeq" id="WP_143008227.1">
    <property type="nucleotide sequence ID" value="NZ_FNGP01000002.1"/>
</dbReference>
<evidence type="ECO:0000313" key="2">
    <source>
        <dbReference type="Proteomes" id="UP000199475"/>
    </source>
</evidence>
<keyword evidence="2" id="KW-1185">Reference proteome</keyword>
<gene>
    <name evidence="1" type="ORF">SAMN04488242_1160</name>
</gene>
<dbReference type="EMBL" id="FNGP01000002">
    <property type="protein sequence ID" value="SDL34974.1"/>
    <property type="molecule type" value="Genomic_DNA"/>
</dbReference>
<evidence type="ECO:0000313" key="1">
    <source>
        <dbReference type="EMBL" id="SDL34974.1"/>
    </source>
</evidence>
<name>A0A1G9JCX8_9ACTN</name>
<dbReference type="STRING" id="686624.SAMN04488242_1160"/>
<sequence length="390" mass="41841">MIFTYHGLVLRLDVPGEWRRVDDEDALRWSHASGLQLVVRWRDAERGRLEVDVLPAAGIASAPAPRLHIESDHPLIPWLGGASGEIVALTGRGPVIAQQKRGYASGSADSMGLFAEPLVVAPGHPLSSVWVFERFEGDLLDAPMEPRWLPPRRHVPLGEEIELALPDGVVTGVDAVETDAGFLLVGEPGLHTAQVGGPTGITQLEVGWFLDWLELVEAARAGAPDDLWSYLTTLLPRDVDVDELDVRLAAALETPTLWGTLAAARAVDYGLPTFDEARSAAARLVEGADVPTRIALLSRGLVDVGCLVGVQLGREAVEGLRRFGLGRVMSQYPDGAERELAAVWFWLAGMGDTALGARIGGIVALVHARALSRASQTLDPEAVAWLSLFA</sequence>
<dbReference type="AlphaFoldDB" id="A0A1G9JCX8"/>
<dbReference type="Proteomes" id="UP000199475">
    <property type="component" value="Unassembled WGS sequence"/>
</dbReference>
<organism evidence="1 2">
    <name type="scientific">Tessaracoccus oleiagri</name>
    <dbReference type="NCBI Taxonomy" id="686624"/>
    <lineage>
        <taxon>Bacteria</taxon>
        <taxon>Bacillati</taxon>
        <taxon>Actinomycetota</taxon>
        <taxon>Actinomycetes</taxon>
        <taxon>Propionibacteriales</taxon>
        <taxon>Propionibacteriaceae</taxon>
        <taxon>Tessaracoccus</taxon>
    </lineage>
</organism>
<reference evidence="1 2" key="1">
    <citation type="submission" date="2016-10" db="EMBL/GenBank/DDBJ databases">
        <authorList>
            <person name="de Groot N.N."/>
        </authorList>
    </citation>
    <scope>NUCLEOTIDE SEQUENCE [LARGE SCALE GENOMIC DNA]</scope>
    <source>
        <strain evidence="1 2">CGMCC 1.9159</strain>
    </source>
</reference>
<proteinExistence type="predicted"/>
<protein>
    <submittedName>
        <fullName evidence="1">Uncharacterized protein</fullName>
    </submittedName>
</protein>
<dbReference type="OrthoDB" id="3720765at2"/>